<dbReference type="PROSITE" id="PS50267">
    <property type="entry name" value="NA_NEUROTRAN_SYMP_3"/>
    <property type="match status" value="1"/>
</dbReference>
<feature type="transmembrane region" description="Helical" evidence="10">
    <location>
        <begin position="21"/>
        <end position="40"/>
    </location>
</feature>
<evidence type="ECO:0000313" key="12">
    <source>
        <dbReference type="Proteomes" id="UP000005408"/>
    </source>
</evidence>
<keyword evidence="5 10" id="KW-1133">Transmembrane helix</keyword>
<accession>A0A8W8IM23</accession>
<keyword evidence="6 10" id="KW-0472">Membrane</keyword>
<keyword evidence="8" id="KW-0479">Metal-binding</keyword>
<evidence type="ECO:0000256" key="8">
    <source>
        <dbReference type="PIRSR" id="PIRSR600175-1"/>
    </source>
</evidence>
<dbReference type="EnsemblMetazoa" id="G14749.1">
    <property type="protein sequence ID" value="G14749.1:cds"/>
    <property type="gene ID" value="G14749"/>
</dbReference>
<evidence type="ECO:0000256" key="7">
    <source>
        <dbReference type="ARBA" id="ARBA00023180"/>
    </source>
</evidence>
<keyword evidence="7" id="KW-0325">Glycoprotein</keyword>
<feature type="transmembrane region" description="Helical" evidence="10">
    <location>
        <begin position="514"/>
        <end position="537"/>
    </location>
</feature>
<reference evidence="11" key="1">
    <citation type="submission" date="2022-08" db="UniProtKB">
        <authorList>
            <consortium name="EnsemblMetazoa"/>
        </authorList>
    </citation>
    <scope>IDENTIFICATION</scope>
    <source>
        <strain evidence="11">05x7-T-G4-1.051#20</strain>
    </source>
</reference>
<dbReference type="GO" id="GO:0005886">
    <property type="term" value="C:plasma membrane"/>
    <property type="evidence" value="ECO:0007669"/>
    <property type="project" value="TreeGrafter"/>
</dbReference>
<keyword evidence="8" id="KW-0915">Sodium</keyword>
<dbReference type="GO" id="GO:0046872">
    <property type="term" value="F:metal ion binding"/>
    <property type="evidence" value="ECO:0007669"/>
    <property type="project" value="UniProtKB-KW"/>
</dbReference>
<comment type="similarity">
    <text evidence="2">Belongs to the sodium:neurotransmitter symporter (SNF) (TC 2.A.22) family.</text>
</comment>
<evidence type="ECO:0000256" key="3">
    <source>
        <dbReference type="ARBA" id="ARBA00022448"/>
    </source>
</evidence>
<dbReference type="GO" id="GO:0089718">
    <property type="term" value="P:amino acid import across plasma membrane"/>
    <property type="evidence" value="ECO:0007669"/>
    <property type="project" value="TreeGrafter"/>
</dbReference>
<keyword evidence="4 10" id="KW-0812">Transmembrane</keyword>
<feature type="transmembrane region" description="Helical" evidence="10">
    <location>
        <begin position="162"/>
        <end position="179"/>
    </location>
</feature>
<feature type="transmembrane region" description="Helical" evidence="10">
    <location>
        <begin position="191"/>
        <end position="212"/>
    </location>
</feature>
<feature type="compositionally biased region" description="Polar residues" evidence="9">
    <location>
        <begin position="569"/>
        <end position="581"/>
    </location>
</feature>
<feature type="transmembrane region" description="Helical" evidence="10">
    <location>
        <begin position="269"/>
        <end position="291"/>
    </location>
</feature>
<dbReference type="Pfam" id="PF00209">
    <property type="entry name" value="SNF"/>
    <property type="match status" value="1"/>
</dbReference>
<keyword evidence="12" id="KW-1185">Reference proteome</keyword>
<feature type="region of interest" description="Disordered" evidence="9">
    <location>
        <begin position="562"/>
        <end position="581"/>
    </location>
</feature>
<protein>
    <submittedName>
        <fullName evidence="11">Uncharacterized protein</fullName>
    </submittedName>
</protein>
<dbReference type="InterPro" id="IPR037272">
    <property type="entry name" value="SNS_sf"/>
</dbReference>
<feature type="binding site" evidence="8">
    <location>
        <position position="275"/>
    </location>
    <ligand>
        <name>Na(+)</name>
        <dbReference type="ChEBI" id="CHEBI:29101"/>
        <label>1</label>
    </ligand>
</feature>
<keyword evidence="3" id="KW-0813">Transport</keyword>
<feature type="transmembrane region" description="Helical" evidence="10">
    <location>
        <begin position="76"/>
        <end position="100"/>
    </location>
</feature>
<dbReference type="GO" id="GO:0005283">
    <property type="term" value="F:amino acid:sodium symporter activity"/>
    <property type="evidence" value="ECO:0007669"/>
    <property type="project" value="TreeGrafter"/>
</dbReference>
<organism evidence="11 12">
    <name type="scientific">Magallana gigas</name>
    <name type="common">Pacific oyster</name>
    <name type="synonym">Crassostrea gigas</name>
    <dbReference type="NCBI Taxonomy" id="29159"/>
    <lineage>
        <taxon>Eukaryota</taxon>
        <taxon>Metazoa</taxon>
        <taxon>Spiralia</taxon>
        <taxon>Lophotrochozoa</taxon>
        <taxon>Mollusca</taxon>
        <taxon>Bivalvia</taxon>
        <taxon>Autobranchia</taxon>
        <taxon>Pteriomorphia</taxon>
        <taxon>Ostreida</taxon>
        <taxon>Ostreoidea</taxon>
        <taxon>Ostreidae</taxon>
        <taxon>Magallana</taxon>
    </lineage>
</organism>
<dbReference type="GO" id="GO:0015179">
    <property type="term" value="F:L-amino acid transmembrane transporter activity"/>
    <property type="evidence" value="ECO:0007669"/>
    <property type="project" value="TreeGrafter"/>
</dbReference>
<feature type="transmembrane region" description="Helical" evidence="10">
    <location>
        <begin position="438"/>
        <end position="455"/>
    </location>
</feature>
<evidence type="ECO:0000256" key="6">
    <source>
        <dbReference type="ARBA" id="ARBA00023136"/>
    </source>
</evidence>
<dbReference type="EnsemblMetazoa" id="G14749.2">
    <property type="protein sequence ID" value="G14749.2:cds"/>
    <property type="gene ID" value="G14749"/>
</dbReference>
<dbReference type="PANTHER" id="PTHR11616:SF321">
    <property type="entry name" value="SODIUM-DEPENDENT NUTRIENT AMINO ACID TRANSPORTER 1-RELATED"/>
    <property type="match status" value="1"/>
</dbReference>
<evidence type="ECO:0000256" key="10">
    <source>
        <dbReference type="SAM" id="Phobius"/>
    </source>
</evidence>
<evidence type="ECO:0000256" key="1">
    <source>
        <dbReference type="ARBA" id="ARBA00004141"/>
    </source>
</evidence>
<name>A0A8W8IM23_MAGGI</name>
<feature type="transmembrane region" description="Helical" evidence="10">
    <location>
        <begin position="344"/>
        <end position="369"/>
    </location>
</feature>
<evidence type="ECO:0000256" key="5">
    <source>
        <dbReference type="ARBA" id="ARBA00022989"/>
    </source>
</evidence>
<evidence type="ECO:0000256" key="4">
    <source>
        <dbReference type="ARBA" id="ARBA00022692"/>
    </source>
</evidence>
<dbReference type="SUPFAM" id="SSF161070">
    <property type="entry name" value="SNF-like"/>
    <property type="match status" value="1"/>
</dbReference>
<comment type="subcellular location">
    <subcellularLocation>
        <location evidence="1">Membrane</location>
        <topology evidence="1">Multi-pass membrane protein</topology>
    </subcellularLocation>
</comment>
<dbReference type="PANTHER" id="PTHR11616">
    <property type="entry name" value="SODIUM/CHLORIDE DEPENDENT TRANSPORTER"/>
    <property type="match status" value="1"/>
</dbReference>
<dbReference type="InterPro" id="IPR000175">
    <property type="entry name" value="Na/ntran_symport"/>
</dbReference>
<feature type="transmembrane region" description="Helical" evidence="10">
    <location>
        <begin position="46"/>
        <end position="64"/>
    </location>
</feature>
<evidence type="ECO:0000256" key="9">
    <source>
        <dbReference type="SAM" id="MobiDB-lite"/>
    </source>
</evidence>
<feature type="transmembrane region" description="Helical" evidence="10">
    <location>
        <begin position="471"/>
        <end position="493"/>
    </location>
</feature>
<feature type="transmembrane region" description="Helical" evidence="10">
    <location>
        <begin position="404"/>
        <end position="431"/>
    </location>
</feature>
<evidence type="ECO:0000256" key="2">
    <source>
        <dbReference type="ARBA" id="ARBA00006459"/>
    </source>
</evidence>
<evidence type="ECO:0000313" key="11">
    <source>
        <dbReference type="EnsemblMetazoa" id="G14749.1:cds"/>
    </source>
</evidence>
<feature type="transmembrane region" description="Helical" evidence="10">
    <location>
        <begin position="303"/>
        <end position="324"/>
    </location>
</feature>
<proteinExistence type="inferred from homology"/>
<dbReference type="AlphaFoldDB" id="A0A8W8IM23"/>
<dbReference type="Proteomes" id="UP000005408">
    <property type="component" value="Unassembled WGS sequence"/>
</dbReference>
<sequence length="605" mass="67781">IMEAAPNGPGIPKWNTFNYGMVCFYSIGLHASISLPYYLVKYSVTYLLAHYIILLSFCVPICYVQIKLGAIYRQNILGIYSLLVPILKGCAITILTLSYIRSLTGSLELSYCLYYAFASFFSPYDESSHPNHSEMSGHQRPIVFFKEYFLQISDGLSEEGNMVWYLAIALLVTWFLLFMCTAKEPSFMNKLAFVLSPTALILLLVVLVYGWVAPPPVAPSEPFGSLVEVNGSFSYHEKNIDEEQEDQELGVWSLSLAKLYSPQPWMNALILHIYSLGLWSGVLPTIGAHLYNNKTTIVRANVILFLVYGLVPVVFGIAFIPFISTNSNYGMFEYGEKLKPGLGLLLLGMFGKIRHVPGIAMCLYLGVYLLGMLHMVLHLTVIWEALLCSLPTCILQFFRRRSTLVAILSFLSFILCIPYSFQSGVYLYMLVNSYLDRLIFTVIIVSIVPTVIGYIKQNLMYLLLERALMSLWYGASSLVIAAMLIYYFAVYVYPFPATIRDPKAEGASSDDRQCLGWFVAVGPIIFGFILGAFHAVYTEKGSFTERCIRALKSDSLQTADSSEYDVSDKTPQTTSSKSNSDVTLSKIETEVVIDNQDLSSDLVKV</sequence>